<evidence type="ECO:0000256" key="10">
    <source>
        <dbReference type="ARBA" id="ARBA00022989"/>
    </source>
</evidence>
<dbReference type="Gene3D" id="3.30.565.10">
    <property type="entry name" value="Histidine kinase-like ATPase, C-terminal domain"/>
    <property type="match status" value="1"/>
</dbReference>
<dbReference type="InterPro" id="IPR036097">
    <property type="entry name" value="HisK_dim/P_sf"/>
</dbReference>
<dbReference type="InterPro" id="IPR038318">
    <property type="entry name" value="KdpD_sf"/>
</dbReference>
<dbReference type="InterPro" id="IPR003661">
    <property type="entry name" value="HisK_dim/P_dom"/>
</dbReference>
<evidence type="ECO:0000256" key="8">
    <source>
        <dbReference type="ARBA" id="ARBA00022777"/>
    </source>
</evidence>
<evidence type="ECO:0000256" key="3">
    <source>
        <dbReference type="ARBA" id="ARBA00012438"/>
    </source>
</evidence>
<dbReference type="SUPFAM" id="SSF55781">
    <property type="entry name" value="GAF domain-like"/>
    <property type="match status" value="1"/>
</dbReference>
<dbReference type="PANTHER" id="PTHR45569">
    <property type="entry name" value="SENSOR PROTEIN KDPD"/>
    <property type="match status" value="1"/>
</dbReference>
<comment type="catalytic activity">
    <reaction evidence="1">
        <text>ATP + protein L-histidine = ADP + protein N-phospho-L-histidine.</text>
        <dbReference type="EC" id="2.7.13.3"/>
    </reaction>
</comment>
<feature type="transmembrane region" description="Helical" evidence="13">
    <location>
        <begin position="472"/>
        <end position="490"/>
    </location>
</feature>
<dbReference type="SMART" id="SM00388">
    <property type="entry name" value="HisKA"/>
    <property type="match status" value="1"/>
</dbReference>
<evidence type="ECO:0000313" key="15">
    <source>
        <dbReference type="EMBL" id="UUM31021.1"/>
    </source>
</evidence>
<evidence type="ECO:0000256" key="7">
    <source>
        <dbReference type="ARBA" id="ARBA00022741"/>
    </source>
</evidence>
<keyword evidence="8 15" id="KW-0418">Kinase</keyword>
<evidence type="ECO:0000256" key="5">
    <source>
        <dbReference type="ARBA" id="ARBA00022679"/>
    </source>
</evidence>
<dbReference type="EMBL" id="CP102096">
    <property type="protein sequence ID" value="UUM31021.1"/>
    <property type="molecule type" value="Genomic_DNA"/>
</dbReference>
<dbReference type="InterPro" id="IPR029016">
    <property type="entry name" value="GAF-like_dom_sf"/>
</dbReference>
<dbReference type="Pfam" id="PF13493">
    <property type="entry name" value="DUF4118"/>
    <property type="match status" value="1"/>
</dbReference>
<sequence length="888" mass="99675">MTDEERSQKAQALLSQIHKEDQGKLTIFIGAAPGVGKTYAMLNAAKECVQQGMDVLVGLVETHGRKETEAMLDGLDVLPRNKIDYQTTTLTEFDLDAALARKPELVLVDELAHTNVPGSRHKRRCQDISELLEAGIDVYTTVNVQHLSSLNDVVTQLTGVTVRETVPDNFIDDAYEIRFIDLPPVALIERLRQGKVYLPEYARLALDTFFSVANLTALRELTMKRVISKVDASWSSAVETQQSQGVLALKDHLLVLISASSDHRYLVRIGRQIAERRQMPWRVVWVDKGKPQTTQQRKHLNDSLELAKELGANVDVLRGSGCYHTILPYLKEQRVNTVLVGTGGRYRWLFWKKRLYQRLIESGLPLEVSVYREQTSERKPQRIEYQNPSLGNMKGYLYAGVSVALASGMALLLKEVLSSGNLVLVFVLAIILTGLKFGARPAIASAIYSFLSFNFFLTEPIFTLKVYSQDDIATLIFLIIIGLVSGPTASRIRHQFMLLKESNRYAESLRELAQQLAIVESDHTLWNTVCQNISSVVQSPSWFVLQDREEIMHSCFSLSTQLEARDESAIDWALAHGQPAGRFTDTLNASKVTVIPAIHQETVIGVVVIGWQNQQQHFLQFDRDLINSMLNQASNTWQRIRLSSDLESARVKTEVEQIRSSLLSSVSHDLKSPLAAMMGAAETLKELDTKLNASDKMEMLDTILQESRRLDSYIQNLLDMTRLGYGGLKIERDWVSIDDIISSAQSRLKRYFPESKVQFISQKDAPLLYVHAALVEQALFNILENAARYSPKNEQIAIKLNINRDKCLISIEDKGPGIPQDQQAEIFNMFYVVSDGDHKKNNTGMGLAICKGMISAHGGKVRATNRIEGNGTRFEVELPLEYPSLVAT</sequence>
<feature type="transmembrane region" description="Helical" evidence="13">
    <location>
        <begin position="419"/>
        <end position="439"/>
    </location>
</feature>
<dbReference type="SUPFAM" id="SSF55874">
    <property type="entry name" value="ATPase domain of HSP90 chaperone/DNA topoisomerase II/histidine kinase"/>
    <property type="match status" value="1"/>
</dbReference>
<keyword evidence="5" id="KW-0808">Transferase</keyword>
<dbReference type="GO" id="GO:0016301">
    <property type="term" value="F:kinase activity"/>
    <property type="evidence" value="ECO:0007669"/>
    <property type="project" value="UniProtKB-KW"/>
</dbReference>
<name>A0ABY5LGP8_9VIBR</name>
<dbReference type="SUPFAM" id="SSF47384">
    <property type="entry name" value="Homodimeric domain of signal transducing histidine kinase"/>
    <property type="match status" value="1"/>
</dbReference>
<evidence type="ECO:0000256" key="11">
    <source>
        <dbReference type="ARBA" id="ARBA00023012"/>
    </source>
</evidence>
<dbReference type="SUPFAM" id="SSF52540">
    <property type="entry name" value="P-loop containing nucleoside triphosphate hydrolases"/>
    <property type="match status" value="1"/>
</dbReference>
<dbReference type="Pfam" id="PF13492">
    <property type="entry name" value="GAF_3"/>
    <property type="match status" value="1"/>
</dbReference>
<keyword evidence="4" id="KW-0597">Phosphoprotein</keyword>
<gene>
    <name evidence="15" type="ORF">NP165_02400</name>
</gene>
<dbReference type="InterPro" id="IPR004358">
    <property type="entry name" value="Sig_transdc_His_kin-like_C"/>
</dbReference>
<protein>
    <recommendedName>
        <fullName evidence="3">histidine kinase</fullName>
        <ecNumber evidence="3">2.7.13.3</ecNumber>
    </recommendedName>
</protein>
<reference evidence="15" key="1">
    <citation type="submission" date="2022-07" db="EMBL/GenBank/DDBJ databases">
        <title>Complete genome of Vibrio japonicus strain JCM 31412T and phylogenomic assessment of the Nereis clade of the genus Vibrio.</title>
        <authorList>
            <person name="Shlafstein M.D."/>
            <person name="Emsley S.A."/>
            <person name="Ushijima B."/>
            <person name="Videau P."/>
            <person name="Saw J.H."/>
        </authorList>
    </citation>
    <scope>NUCLEOTIDE SEQUENCE</scope>
    <source>
        <strain evidence="15">JCM 31412</strain>
    </source>
</reference>
<dbReference type="CDD" id="cd00082">
    <property type="entry name" value="HisKA"/>
    <property type="match status" value="1"/>
</dbReference>
<feature type="transmembrane region" description="Helical" evidence="13">
    <location>
        <begin position="395"/>
        <end position="413"/>
    </location>
</feature>
<dbReference type="PRINTS" id="PR00344">
    <property type="entry name" value="BCTRLSENSOR"/>
</dbReference>
<dbReference type="Pfam" id="PF00512">
    <property type="entry name" value="HisKA"/>
    <property type="match status" value="1"/>
</dbReference>
<keyword evidence="12 13" id="KW-0472">Membrane</keyword>
<evidence type="ECO:0000256" key="9">
    <source>
        <dbReference type="ARBA" id="ARBA00022840"/>
    </source>
</evidence>
<keyword evidence="16" id="KW-1185">Reference proteome</keyword>
<dbReference type="PANTHER" id="PTHR45569:SF1">
    <property type="entry name" value="SENSOR PROTEIN KDPD"/>
    <property type="match status" value="1"/>
</dbReference>
<evidence type="ECO:0000256" key="6">
    <source>
        <dbReference type="ARBA" id="ARBA00022692"/>
    </source>
</evidence>
<dbReference type="InterPro" id="IPR036890">
    <property type="entry name" value="HATPase_C_sf"/>
</dbReference>
<dbReference type="Gene3D" id="1.20.120.620">
    <property type="entry name" value="Backbone structure of the membrane domain of e. Coli histidine kinase receptor kdpd"/>
    <property type="match status" value="1"/>
</dbReference>
<evidence type="ECO:0000256" key="4">
    <source>
        <dbReference type="ARBA" id="ARBA00022553"/>
    </source>
</evidence>
<dbReference type="InterPro" id="IPR025201">
    <property type="entry name" value="KdpD_TM"/>
</dbReference>
<keyword evidence="11" id="KW-0902">Two-component regulatory system</keyword>
<comment type="subcellular location">
    <subcellularLocation>
        <location evidence="2">Membrane</location>
        <topology evidence="2">Multi-pass membrane protein</topology>
    </subcellularLocation>
</comment>
<evidence type="ECO:0000313" key="16">
    <source>
        <dbReference type="Proteomes" id="UP001058602"/>
    </source>
</evidence>
<dbReference type="PROSITE" id="PS50109">
    <property type="entry name" value="HIS_KIN"/>
    <property type="match status" value="1"/>
</dbReference>
<keyword evidence="10 13" id="KW-1133">Transmembrane helix</keyword>
<evidence type="ECO:0000256" key="2">
    <source>
        <dbReference type="ARBA" id="ARBA00004141"/>
    </source>
</evidence>
<dbReference type="InterPro" id="IPR005467">
    <property type="entry name" value="His_kinase_dom"/>
</dbReference>
<dbReference type="Pfam" id="PF02518">
    <property type="entry name" value="HATPase_c"/>
    <property type="match status" value="1"/>
</dbReference>
<dbReference type="Gene3D" id="1.10.287.130">
    <property type="match status" value="1"/>
</dbReference>
<keyword evidence="7" id="KW-0547">Nucleotide-binding</keyword>
<dbReference type="RefSeq" id="WP_257084747.1">
    <property type="nucleotide sequence ID" value="NZ_CP102096.1"/>
</dbReference>
<keyword evidence="9" id="KW-0067">ATP-binding</keyword>
<evidence type="ECO:0000256" key="1">
    <source>
        <dbReference type="ARBA" id="ARBA00000085"/>
    </source>
</evidence>
<dbReference type="InterPro" id="IPR003018">
    <property type="entry name" value="GAF"/>
</dbReference>
<evidence type="ECO:0000256" key="13">
    <source>
        <dbReference type="SAM" id="Phobius"/>
    </source>
</evidence>
<proteinExistence type="predicted"/>
<dbReference type="EC" id="2.7.13.3" evidence="3"/>
<dbReference type="Gene3D" id="3.40.50.300">
    <property type="entry name" value="P-loop containing nucleotide triphosphate hydrolases"/>
    <property type="match status" value="1"/>
</dbReference>
<dbReference type="Pfam" id="PF02702">
    <property type="entry name" value="KdpD"/>
    <property type="match status" value="1"/>
</dbReference>
<dbReference type="SMART" id="SM00387">
    <property type="entry name" value="HATPase_c"/>
    <property type="match status" value="1"/>
</dbReference>
<dbReference type="Gene3D" id="3.30.450.40">
    <property type="match status" value="1"/>
</dbReference>
<dbReference type="InterPro" id="IPR003594">
    <property type="entry name" value="HATPase_dom"/>
</dbReference>
<evidence type="ECO:0000256" key="12">
    <source>
        <dbReference type="ARBA" id="ARBA00023136"/>
    </source>
</evidence>
<accession>A0ABY5LGP8</accession>
<dbReference type="InterPro" id="IPR027417">
    <property type="entry name" value="P-loop_NTPase"/>
</dbReference>
<evidence type="ECO:0000259" key="14">
    <source>
        <dbReference type="PROSITE" id="PS50109"/>
    </source>
</evidence>
<feature type="domain" description="Histidine kinase" evidence="14">
    <location>
        <begin position="665"/>
        <end position="882"/>
    </location>
</feature>
<keyword evidence="6 13" id="KW-0812">Transmembrane</keyword>
<organism evidence="15 16">
    <name type="scientific">Vibrio japonicus</name>
    <dbReference type="NCBI Taxonomy" id="1824638"/>
    <lineage>
        <taxon>Bacteria</taxon>
        <taxon>Pseudomonadati</taxon>
        <taxon>Pseudomonadota</taxon>
        <taxon>Gammaproteobacteria</taxon>
        <taxon>Vibrionales</taxon>
        <taxon>Vibrionaceae</taxon>
        <taxon>Vibrio</taxon>
    </lineage>
</organism>
<dbReference type="Proteomes" id="UP001058602">
    <property type="component" value="Chromosome 1"/>
</dbReference>
<dbReference type="InterPro" id="IPR052023">
    <property type="entry name" value="Histidine_kinase_KdpD"/>
</dbReference>
<dbReference type="InterPro" id="IPR003852">
    <property type="entry name" value="Sig_transdc_His_kinase_KdpD_N"/>
</dbReference>